<feature type="compositionally biased region" description="Low complexity" evidence="7">
    <location>
        <begin position="193"/>
        <end position="210"/>
    </location>
</feature>
<feature type="region of interest" description="Disordered" evidence="7">
    <location>
        <begin position="1"/>
        <end position="25"/>
    </location>
</feature>
<evidence type="ECO:0000256" key="6">
    <source>
        <dbReference type="SAM" id="Coils"/>
    </source>
</evidence>
<feature type="region of interest" description="Disordered" evidence="7">
    <location>
        <begin position="192"/>
        <end position="229"/>
    </location>
</feature>
<dbReference type="GO" id="GO:0006364">
    <property type="term" value="P:rRNA processing"/>
    <property type="evidence" value="ECO:0007669"/>
    <property type="project" value="UniProtKB-KW"/>
</dbReference>
<keyword evidence="5" id="KW-0539">Nucleus</keyword>
<evidence type="ECO:0000256" key="5">
    <source>
        <dbReference type="ARBA" id="ARBA00023242"/>
    </source>
</evidence>
<evidence type="ECO:0000313" key="8">
    <source>
        <dbReference type="EMBL" id="PRQ75105.1"/>
    </source>
</evidence>
<dbReference type="GO" id="GO:0032040">
    <property type="term" value="C:small-subunit processome"/>
    <property type="evidence" value="ECO:0007669"/>
    <property type="project" value="InterPro"/>
</dbReference>
<dbReference type="AlphaFoldDB" id="A0A2T0AAR3"/>
<evidence type="ECO:0000256" key="1">
    <source>
        <dbReference type="ARBA" id="ARBA00004099"/>
    </source>
</evidence>
<evidence type="ECO:0000256" key="2">
    <source>
        <dbReference type="ARBA" id="ARBA00004604"/>
    </source>
</evidence>
<sequence>MGIKKLKLNEQKRQHRERSQPANRSKLGLLEKHKDYVQRARDFHSKEDRIQRLREKASLRNKDEFYFGMIKSNTKKGVHVQSRGNEPLPTDLVTALKTQDATYIRMQATMEQGRVQRLKEQLAALVDTALPSSAKGKASAEDEDDEMDDWDLYDDDPVASTSAAAVKRNHVVFTNSLDAVRSGTVDTLLQKRATPTALPASSTPSGSSSATKRRRSKPKPAADPADLSTDLSTLSSELLASATAHRTRLESELAQREARLVQLKRAARELELQRSLMGKGAKEVVRAKGDRKAGEEEWWLQGVKGARKGKGGASAEQEEGKLPMAEEGVSTGARVWKWKAQRKR</sequence>
<comment type="subcellular location">
    <subcellularLocation>
        <location evidence="2">Nucleus</location>
        <location evidence="2">Nucleolus</location>
    </subcellularLocation>
</comment>
<feature type="compositionally biased region" description="Acidic residues" evidence="7">
    <location>
        <begin position="141"/>
        <end position="155"/>
    </location>
</feature>
<evidence type="ECO:0000256" key="3">
    <source>
        <dbReference type="ARBA" id="ARBA00008105"/>
    </source>
</evidence>
<keyword evidence="4" id="KW-0698">rRNA processing</keyword>
<dbReference type="OrthoDB" id="29058at2759"/>
<name>A0A2T0AAR3_RHOTO</name>
<dbReference type="PANTHER" id="PTHR12838:SF0">
    <property type="entry name" value="U3 SMALL NUCLEOLAR RNA-ASSOCIATED PROTEIN 11-RELATED"/>
    <property type="match status" value="1"/>
</dbReference>
<feature type="coiled-coil region" evidence="6">
    <location>
        <begin position="246"/>
        <end position="273"/>
    </location>
</feature>
<feature type="region of interest" description="Disordered" evidence="7">
    <location>
        <begin position="132"/>
        <end position="155"/>
    </location>
</feature>
<dbReference type="Pfam" id="PF03998">
    <property type="entry name" value="Utp11"/>
    <property type="match status" value="1"/>
</dbReference>
<evidence type="ECO:0000313" key="9">
    <source>
        <dbReference type="Proteomes" id="UP000239560"/>
    </source>
</evidence>
<gene>
    <name evidence="8" type="ORF">AAT19DRAFT_14127</name>
</gene>
<accession>A0A2T0AAR3</accession>
<dbReference type="Proteomes" id="UP000239560">
    <property type="component" value="Unassembled WGS sequence"/>
</dbReference>
<proteinExistence type="inferred from homology"/>
<evidence type="ECO:0000256" key="4">
    <source>
        <dbReference type="ARBA" id="ARBA00022552"/>
    </source>
</evidence>
<evidence type="ECO:0000256" key="7">
    <source>
        <dbReference type="SAM" id="MobiDB-lite"/>
    </source>
</evidence>
<dbReference type="EMBL" id="LCTV02000005">
    <property type="protein sequence ID" value="PRQ75105.1"/>
    <property type="molecule type" value="Genomic_DNA"/>
</dbReference>
<organism evidence="8 9">
    <name type="scientific">Rhodotorula toruloides</name>
    <name type="common">Yeast</name>
    <name type="synonym">Rhodosporidium toruloides</name>
    <dbReference type="NCBI Taxonomy" id="5286"/>
    <lineage>
        <taxon>Eukaryota</taxon>
        <taxon>Fungi</taxon>
        <taxon>Dikarya</taxon>
        <taxon>Basidiomycota</taxon>
        <taxon>Pucciniomycotina</taxon>
        <taxon>Microbotryomycetes</taxon>
        <taxon>Sporidiobolales</taxon>
        <taxon>Sporidiobolaceae</taxon>
        <taxon>Rhodotorula</taxon>
    </lineage>
</organism>
<comment type="function">
    <text evidence="1">Involved in nucleolar processing of pre-18S ribosomal RNA.</text>
</comment>
<reference evidence="8 9" key="1">
    <citation type="journal article" date="2018" name="Elife">
        <title>Functional genomics of lipid metabolism in the oleaginous yeast Rhodosporidium toruloides.</title>
        <authorList>
            <person name="Coradetti S.T."/>
            <person name="Pinel D."/>
            <person name="Geiselman G."/>
            <person name="Ito M."/>
            <person name="Mondo S."/>
            <person name="Reilly M.C."/>
            <person name="Cheng Y.F."/>
            <person name="Bauer S."/>
            <person name="Grigoriev I."/>
            <person name="Gladden J.M."/>
            <person name="Simmons B.A."/>
            <person name="Brem R."/>
            <person name="Arkin A.P."/>
            <person name="Skerker J.M."/>
        </authorList>
    </citation>
    <scope>NUCLEOTIDE SEQUENCE [LARGE SCALE GENOMIC DNA]</scope>
    <source>
        <strain evidence="8 9">NBRC 0880</strain>
    </source>
</reference>
<dbReference type="InterPro" id="IPR007144">
    <property type="entry name" value="SSU_processome_Utp11"/>
</dbReference>
<feature type="region of interest" description="Disordered" evidence="7">
    <location>
        <begin position="305"/>
        <end position="331"/>
    </location>
</feature>
<comment type="similarity">
    <text evidence="3">Belongs to the UTP11 family.</text>
</comment>
<dbReference type="PANTHER" id="PTHR12838">
    <property type="entry name" value="U3 SMALL NUCLEOLAR RNA-ASSOCIATED PROTEIN 11"/>
    <property type="match status" value="1"/>
</dbReference>
<protein>
    <submittedName>
        <fullName evidence="8">Small-subunit processome</fullName>
    </submittedName>
</protein>
<comment type="caution">
    <text evidence="8">The sequence shown here is derived from an EMBL/GenBank/DDBJ whole genome shotgun (WGS) entry which is preliminary data.</text>
</comment>
<keyword evidence="6" id="KW-0175">Coiled coil</keyword>